<comment type="caution">
    <text evidence="3">The sequence shown here is derived from an EMBL/GenBank/DDBJ whole genome shotgun (WGS) entry which is preliminary data.</text>
</comment>
<dbReference type="PANTHER" id="PTHR16284">
    <property type="entry name" value="PROTEIN CDV3 HOMOLOG"/>
    <property type="match status" value="1"/>
</dbReference>
<dbReference type="Proteomes" id="UP001174909">
    <property type="component" value="Unassembled WGS sequence"/>
</dbReference>
<evidence type="ECO:0008006" key="5">
    <source>
        <dbReference type="Google" id="ProtNLM"/>
    </source>
</evidence>
<comment type="similarity">
    <text evidence="1">Belongs to the CDV3 family.</text>
</comment>
<dbReference type="EMBL" id="CASHTH010002022">
    <property type="protein sequence ID" value="CAI8023642.1"/>
    <property type="molecule type" value="Genomic_DNA"/>
</dbReference>
<feature type="region of interest" description="Disordered" evidence="2">
    <location>
        <begin position="1"/>
        <end position="20"/>
    </location>
</feature>
<feature type="compositionally biased region" description="Gly residues" evidence="2">
    <location>
        <begin position="167"/>
        <end position="178"/>
    </location>
</feature>
<gene>
    <name evidence="3" type="ORF">GBAR_LOCUS13790</name>
</gene>
<dbReference type="InterPro" id="IPR026806">
    <property type="entry name" value="CDV3"/>
</dbReference>
<feature type="region of interest" description="Disordered" evidence="2">
    <location>
        <begin position="44"/>
        <end position="77"/>
    </location>
</feature>
<evidence type="ECO:0000256" key="1">
    <source>
        <dbReference type="ARBA" id="ARBA00006062"/>
    </source>
</evidence>
<keyword evidence="4" id="KW-1185">Reference proteome</keyword>
<evidence type="ECO:0000256" key="2">
    <source>
        <dbReference type="SAM" id="MobiDB-lite"/>
    </source>
</evidence>
<feature type="compositionally biased region" description="Polar residues" evidence="2">
    <location>
        <begin position="44"/>
        <end position="53"/>
    </location>
</feature>
<evidence type="ECO:0000313" key="3">
    <source>
        <dbReference type="EMBL" id="CAI8023642.1"/>
    </source>
</evidence>
<evidence type="ECO:0000313" key="4">
    <source>
        <dbReference type="Proteomes" id="UP001174909"/>
    </source>
</evidence>
<organism evidence="3 4">
    <name type="scientific">Geodia barretti</name>
    <name type="common">Barrett's horny sponge</name>
    <dbReference type="NCBI Taxonomy" id="519541"/>
    <lineage>
        <taxon>Eukaryota</taxon>
        <taxon>Metazoa</taxon>
        <taxon>Porifera</taxon>
        <taxon>Demospongiae</taxon>
        <taxon>Heteroscleromorpha</taxon>
        <taxon>Tetractinellida</taxon>
        <taxon>Astrophorina</taxon>
        <taxon>Geodiidae</taxon>
        <taxon>Geodia</taxon>
    </lineage>
</organism>
<protein>
    <recommendedName>
        <fullName evidence="5">CDV3 homolog</fullName>
    </recommendedName>
</protein>
<dbReference type="GO" id="GO:0005737">
    <property type="term" value="C:cytoplasm"/>
    <property type="evidence" value="ECO:0007669"/>
    <property type="project" value="TreeGrafter"/>
</dbReference>
<feature type="compositionally biased region" description="Acidic residues" evidence="2">
    <location>
        <begin position="68"/>
        <end position="77"/>
    </location>
</feature>
<sequence>MASLDDFFAKKDKRKKGKSKQNFVTSELLAKTIEVRVCLSYQEQSAAPNTSAEAENKAKIDLPAAPTQEDEWKEEEEVVKDFEGLRVQKLDKEEGEVVERVQVVTEFEENFVEGEGVVKEASPWQPVTTPQPPDALLEEAPQPEPEPEKLAEKLPNVQKDVYVPPGARGGGGGGGREGGTYVPPHMKRAAAGGGGAYVPPGMRRSGMGGARGNRAPPDLKSNVAFPSLHDMAKKGEGRRSVLNQLMYPVVHSHSSTEKGEDFKEAQGPKTSRASDANYRVPGLELTNKFSGLEDD</sequence>
<feature type="compositionally biased region" description="Basic and acidic residues" evidence="2">
    <location>
        <begin position="254"/>
        <end position="266"/>
    </location>
</feature>
<proteinExistence type="inferred from homology"/>
<feature type="region of interest" description="Disordered" evidence="2">
    <location>
        <begin position="115"/>
        <end position="295"/>
    </location>
</feature>
<reference evidence="3" key="1">
    <citation type="submission" date="2023-03" db="EMBL/GenBank/DDBJ databases">
        <authorList>
            <person name="Steffen K."/>
            <person name="Cardenas P."/>
        </authorList>
    </citation>
    <scope>NUCLEOTIDE SEQUENCE</scope>
</reference>
<dbReference type="AlphaFoldDB" id="A0AA35S7H8"/>
<dbReference type="PANTHER" id="PTHR16284:SF13">
    <property type="entry name" value="PROTEIN CDV3 HOMOLOG"/>
    <property type="match status" value="1"/>
</dbReference>
<dbReference type="Pfam" id="PF15359">
    <property type="entry name" value="CDV3"/>
    <property type="match status" value="1"/>
</dbReference>
<name>A0AA35S7H8_GEOBA</name>
<feature type="compositionally biased region" description="Basic and acidic residues" evidence="2">
    <location>
        <begin position="230"/>
        <end position="239"/>
    </location>
</feature>
<accession>A0AA35S7H8</accession>